<dbReference type="OrthoDB" id="5873607at2759"/>
<dbReference type="InterPro" id="IPR019422">
    <property type="entry name" value="7TM_GPCR_serpentine_rcpt_Srh"/>
</dbReference>
<dbReference type="EMBL" id="CAJFCW020000004">
    <property type="protein sequence ID" value="CAG9115164.1"/>
    <property type="molecule type" value="Genomic_DNA"/>
</dbReference>
<dbReference type="Proteomes" id="UP000614601">
    <property type="component" value="Unassembled WGS sequence"/>
</dbReference>
<keyword evidence="1" id="KW-0812">Transmembrane</keyword>
<feature type="transmembrane region" description="Helical" evidence="1">
    <location>
        <begin position="79"/>
        <end position="99"/>
    </location>
</feature>
<protein>
    <submittedName>
        <fullName evidence="2">Uncharacterized protein</fullName>
    </submittedName>
</protein>
<evidence type="ECO:0000313" key="3">
    <source>
        <dbReference type="Proteomes" id="UP000614601"/>
    </source>
</evidence>
<dbReference type="Proteomes" id="UP000783686">
    <property type="component" value="Unassembled WGS sequence"/>
</dbReference>
<gene>
    <name evidence="2" type="ORF">BOKJ2_LOCUS9491</name>
</gene>
<feature type="transmembrane region" description="Helical" evidence="1">
    <location>
        <begin position="218"/>
        <end position="241"/>
    </location>
</feature>
<comment type="caution">
    <text evidence="2">The sequence shown here is derived from an EMBL/GenBank/DDBJ whole genome shotgun (WGS) entry which is preliminary data.</text>
</comment>
<organism evidence="2 3">
    <name type="scientific">Bursaphelenchus okinawaensis</name>
    <dbReference type="NCBI Taxonomy" id="465554"/>
    <lineage>
        <taxon>Eukaryota</taxon>
        <taxon>Metazoa</taxon>
        <taxon>Ecdysozoa</taxon>
        <taxon>Nematoda</taxon>
        <taxon>Chromadorea</taxon>
        <taxon>Rhabditida</taxon>
        <taxon>Tylenchina</taxon>
        <taxon>Tylenchomorpha</taxon>
        <taxon>Aphelenchoidea</taxon>
        <taxon>Aphelenchoididae</taxon>
        <taxon>Bursaphelenchus</taxon>
    </lineage>
</organism>
<sequence length="270" mass="30127">MGTLISPIALFPYPCYYGVNIAGTLSLESQKAYFLIGIASISGKCCALGLQVERRIYHTFSVDSRYKIFCSRLKSWTELPIRAGILLAFVMLVLGPFVLSMPDQEQARRDLSSTDSVAKSIMSTYPGLICFSSVGDVTQTLILPFLILIALPFVGCGILYSLFQALALNVLSTKTLKLQLMLYWALAMQVLGIVAFVILPGAFYVGGPMVGMRGMPKITMYCFYFFSLHTGVDCLMVLYFIRPYRNTVRNCCRRVAQRRLTIVDSTIFSR</sequence>
<accession>A0A811KXU1</accession>
<keyword evidence="1" id="KW-1133">Transmembrane helix</keyword>
<keyword evidence="1" id="KW-0472">Membrane</keyword>
<keyword evidence="3" id="KW-1185">Reference proteome</keyword>
<dbReference type="AlphaFoldDB" id="A0A811KXU1"/>
<dbReference type="EMBL" id="CAJFDH010000004">
    <property type="protein sequence ID" value="CAD5221531.1"/>
    <property type="molecule type" value="Genomic_DNA"/>
</dbReference>
<reference evidence="2" key="1">
    <citation type="submission" date="2020-09" db="EMBL/GenBank/DDBJ databases">
        <authorList>
            <person name="Kikuchi T."/>
        </authorList>
    </citation>
    <scope>NUCLEOTIDE SEQUENCE</scope>
    <source>
        <strain evidence="2">SH1</strain>
    </source>
</reference>
<dbReference type="Pfam" id="PF10318">
    <property type="entry name" value="7TM_GPCR_Srh"/>
    <property type="match status" value="1"/>
</dbReference>
<name>A0A811KXU1_9BILA</name>
<evidence type="ECO:0000256" key="1">
    <source>
        <dbReference type="SAM" id="Phobius"/>
    </source>
</evidence>
<evidence type="ECO:0000313" key="2">
    <source>
        <dbReference type="EMBL" id="CAD5221531.1"/>
    </source>
</evidence>
<feature type="transmembrane region" description="Helical" evidence="1">
    <location>
        <begin position="141"/>
        <end position="168"/>
    </location>
</feature>
<proteinExistence type="predicted"/>
<feature type="transmembrane region" description="Helical" evidence="1">
    <location>
        <begin position="180"/>
        <end position="206"/>
    </location>
</feature>